<dbReference type="InterPro" id="IPR036196">
    <property type="entry name" value="Ptyr_pPase_sf"/>
</dbReference>
<dbReference type="Proteomes" id="UP000219353">
    <property type="component" value="Unassembled WGS sequence"/>
</dbReference>
<evidence type="ECO:0000256" key="1">
    <source>
        <dbReference type="ARBA" id="ARBA00011063"/>
    </source>
</evidence>
<feature type="active site" description="Nucleophile" evidence="5">
    <location>
        <position position="10"/>
    </location>
</feature>
<proteinExistence type="inferred from homology"/>
<dbReference type="GO" id="GO:0004725">
    <property type="term" value="F:protein tyrosine phosphatase activity"/>
    <property type="evidence" value="ECO:0007669"/>
    <property type="project" value="UniProtKB-EC"/>
</dbReference>
<reference evidence="8" key="1">
    <citation type="submission" date="2017-09" db="EMBL/GenBank/DDBJ databases">
        <authorList>
            <person name="Varghese N."/>
            <person name="Submissions S."/>
        </authorList>
    </citation>
    <scope>NUCLEOTIDE SEQUENCE [LARGE SCALE GENOMIC DNA]</scope>
    <source>
        <strain evidence="8">CGMCC 1.12461</strain>
    </source>
</reference>
<dbReference type="AlphaFoldDB" id="A0A285I065"/>
<feature type="domain" description="Phosphotyrosine protein phosphatase I" evidence="6">
    <location>
        <begin position="4"/>
        <end position="152"/>
    </location>
</feature>
<evidence type="ECO:0000313" key="7">
    <source>
        <dbReference type="EMBL" id="SNY41348.1"/>
    </source>
</evidence>
<keyword evidence="3" id="KW-0378">Hydrolase</keyword>
<evidence type="ECO:0000313" key="8">
    <source>
        <dbReference type="Proteomes" id="UP000219353"/>
    </source>
</evidence>
<dbReference type="EMBL" id="OBEB01000001">
    <property type="protein sequence ID" value="SNY41348.1"/>
    <property type="molecule type" value="Genomic_DNA"/>
</dbReference>
<dbReference type="RefSeq" id="WP_097109593.1">
    <property type="nucleotide sequence ID" value="NZ_OBEB01000001.1"/>
</dbReference>
<keyword evidence="8" id="KW-1185">Reference proteome</keyword>
<sequence length="158" mass="17575">MLAKKILIVCLGNICRSPTAQAVLRHKAQLQSIDIKIDSAGTSASHKGERPDSRSVNAGSGRGYNFSGIYSRPVFEQDFADYDLILAMDSENLAELNRRCPAEHSHKIKLFLSFHPEYPTINEVPDPYYSGSKGFELVLDLIEQACDQLLLAPELTKH</sequence>
<evidence type="ECO:0000256" key="4">
    <source>
        <dbReference type="ARBA" id="ARBA00022912"/>
    </source>
</evidence>
<dbReference type="InterPro" id="IPR017867">
    <property type="entry name" value="Tyr_phospatase_low_mol_wt"/>
</dbReference>
<dbReference type="EC" id="3.1.3.48" evidence="2"/>
<dbReference type="InterPro" id="IPR023485">
    <property type="entry name" value="Ptyr_pPase"/>
</dbReference>
<keyword evidence="4" id="KW-0904">Protein phosphatase</keyword>
<comment type="similarity">
    <text evidence="1">Belongs to the low molecular weight phosphotyrosine protein phosphatase family.</text>
</comment>
<evidence type="ECO:0000259" key="6">
    <source>
        <dbReference type="SMART" id="SM00226"/>
    </source>
</evidence>
<name>A0A285I065_9GAMM</name>
<dbReference type="PRINTS" id="PR00719">
    <property type="entry name" value="LMWPTPASE"/>
</dbReference>
<evidence type="ECO:0000256" key="2">
    <source>
        <dbReference type="ARBA" id="ARBA00013064"/>
    </source>
</evidence>
<accession>A0A285I065</accession>
<protein>
    <recommendedName>
        <fullName evidence="2">protein-tyrosine-phosphatase</fullName>
        <ecNumber evidence="2">3.1.3.48</ecNumber>
    </recommendedName>
</protein>
<evidence type="ECO:0000256" key="5">
    <source>
        <dbReference type="PIRSR" id="PIRSR617867-1"/>
    </source>
</evidence>
<organism evidence="7 8">
    <name type="scientific">Arsukibacterium tuosuense</name>
    <dbReference type="NCBI Taxonomy" id="1323745"/>
    <lineage>
        <taxon>Bacteria</taxon>
        <taxon>Pseudomonadati</taxon>
        <taxon>Pseudomonadota</taxon>
        <taxon>Gammaproteobacteria</taxon>
        <taxon>Chromatiales</taxon>
        <taxon>Chromatiaceae</taxon>
        <taxon>Arsukibacterium</taxon>
    </lineage>
</organism>
<dbReference type="SUPFAM" id="SSF52788">
    <property type="entry name" value="Phosphotyrosine protein phosphatases I"/>
    <property type="match status" value="1"/>
</dbReference>
<dbReference type="OrthoDB" id="9784339at2"/>
<dbReference type="Gene3D" id="3.40.50.2300">
    <property type="match status" value="1"/>
</dbReference>
<dbReference type="InterPro" id="IPR050438">
    <property type="entry name" value="LMW_PTPase"/>
</dbReference>
<dbReference type="PANTHER" id="PTHR11717">
    <property type="entry name" value="LOW MOLECULAR WEIGHT PROTEIN TYROSINE PHOSPHATASE"/>
    <property type="match status" value="1"/>
</dbReference>
<feature type="active site" description="Proton donor" evidence="5">
    <location>
        <position position="126"/>
    </location>
</feature>
<feature type="active site" evidence="5">
    <location>
        <position position="16"/>
    </location>
</feature>
<gene>
    <name evidence="7" type="ORF">SAMN06297280_0300</name>
</gene>
<dbReference type="SMART" id="SM00226">
    <property type="entry name" value="LMWPc"/>
    <property type="match status" value="1"/>
</dbReference>
<dbReference type="PANTHER" id="PTHR11717:SF7">
    <property type="entry name" value="LOW MOLECULAR WEIGHT PHOSPHOTYROSINE PROTEIN PHOSPHATASE"/>
    <property type="match status" value="1"/>
</dbReference>
<dbReference type="Pfam" id="PF01451">
    <property type="entry name" value="LMWPc"/>
    <property type="match status" value="1"/>
</dbReference>
<evidence type="ECO:0000256" key="3">
    <source>
        <dbReference type="ARBA" id="ARBA00022801"/>
    </source>
</evidence>
<dbReference type="CDD" id="cd16343">
    <property type="entry name" value="LMWPTP"/>
    <property type="match status" value="1"/>
</dbReference>